<name>A0A1H3WJW6_9FLAO</name>
<keyword evidence="1" id="KW-0812">Transmembrane</keyword>
<dbReference type="InterPro" id="IPR000620">
    <property type="entry name" value="EamA_dom"/>
</dbReference>
<dbReference type="STRING" id="908615.SAMN05421540_10223"/>
<dbReference type="GO" id="GO:0016020">
    <property type="term" value="C:membrane"/>
    <property type="evidence" value="ECO:0007669"/>
    <property type="project" value="InterPro"/>
</dbReference>
<feature type="transmembrane region" description="Helical" evidence="1">
    <location>
        <begin position="213"/>
        <end position="232"/>
    </location>
</feature>
<evidence type="ECO:0000313" key="3">
    <source>
        <dbReference type="EMBL" id="SDZ87101.1"/>
    </source>
</evidence>
<dbReference type="AlphaFoldDB" id="A0A1H3WJW6"/>
<reference evidence="3 4" key="1">
    <citation type="submission" date="2016-10" db="EMBL/GenBank/DDBJ databases">
        <authorList>
            <person name="de Groot N.N."/>
        </authorList>
    </citation>
    <scope>NUCLEOTIDE SEQUENCE [LARGE SCALE GENOMIC DNA]</scope>
    <source>
        <strain evidence="3 4">DSM 23581</strain>
    </source>
</reference>
<dbReference type="InterPro" id="IPR037185">
    <property type="entry name" value="EmrE-like"/>
</dbReference>
<organism evidence="3 4">
    <name type="scientific">Psychroflexus halocasei</name>
    <dbReference type="NCBI Taxonomy" id="908615"/>
    <lineage>
        <taxon>Bacteria</taxon>
        <taxon>Pseudomonadati</taxon>
        <taxon>Bacteroidota</taxon>
        <taxon>Flavobacteriia</taxon>
        <taxon>Flavobacteriales</taxon>
        <taxon>Flavobacteriaceae</taxon>
        <taxon>Psychroflexus</taxon>
    </lineage>
</organism>
<dbReference type="EMBL" id="FNQF01000002">
    <property type="protein sequence ID" value="SDZ87101.1"/>
    <property type="molecule type" value="Genomic_DNA"/>
</dbReference>
<feature type="domain" description="EamA" evidence="2">
    <location>
        <begin position="2"/>
        <end position="135"/>
    </location>
</feature>
<feature type="transmembrane region" description="Helical" evidence="1">
    <location>
        <begin position="181"/>
        <end position="201"/>
    </location>
</feature>
<feature type="transmembrane region" description="Helical" evidence="1">
    <location>
        <begin position="90"/>
        <end position="112"/>
    </location>
</feature>
<sequence length="291" mass="32412">MIYLLLSILSSTLIYVVFKLLEKHNIYRLHALIFNYLIAFVLGISMQSDLQFSDILEIPSNDWFYGAVGLGIMFITIFNFMVITTQKSGLSVVSVASKMSLAIPVIFVIFYYDESLNTMKIFGILLALVSVYLVSIKTKKGIKIDKKNLIYPAIVFIGSGIIESGIKFFENDYIKESDIAIFSASLFLCAMTTGLIALTMTRKNRTTPIKLKAVIGGFCLGIPNYFSIYFFINALRIESLSDSAVFILNSVSIVLLSTLIGIFIFGEKLIPKNWIGIATAIVSLVLISLYN</sequence>
<dbReference type="SUPFAM" id="SSF103481">
    <property type="entry name" value="Multidrug resistance efflux transporter EmrE"/>
    <property type="match status" value="2"/>
</dbReference>
<feature type="transmembrane region" description="Helical" evidence="1">
    <location>
        <begin position="148"/>
        <end position="169"/>
    </location>
</feature>
<feature type="transmembrane region" description="Helical" evidence="1">
    <location>
        <begin position="244"/>
        <end position="266"/>
    </location>
</feature>
<dbReference type="Gene3D" id="1.10.3730.20">
    <property type="match status" value="1"/>
</dbReference>
<keyword evidence="1" id="KW-0472">Membrane</keyword>
<feature type="transmembrane region" description="Helical" evidence="1">
    <location>
        <begin position="63"/>
        <end position="83"/>
    </location>
</feature>
<dbReference type="RefSeq" id="WP_093238879.1">
    <property type="nucleotide sequence ID" value="NZ_FNQF01000002.1"/>
</dbReference>
<keyword evidence="4" id="KW-1185">Reference proteome</keyword>
<feature type="transmembrane region" description="Helical" evidence="1">
    <location>
        <begin position="118"/>
        <end position="136"/>
    </location>
</feature>
<gene>
    <name evidence="3" type="ORF">SAMN05421540_10223</name>
</gene>
<accession>A0A1H3WJW6</accession>
<dbReference type="Pfam" id="PF00892">
    <property type="entry name" value="EamA"/>
    <property type="match status" value="1"/>
</dbReference>
<proteinExistence type="predicted"/>
<evidence type="ECO:0000256" key="1">
    <source>
        <dbReference type="SAM" id="Phobius"/>
    </source>
</evidence>
<dbReference type="Proteomes" id="UP000198820">
    <property type="component" value="Unassembled WGS sequence"/>
</dbReference>
<feature type="transmembrane region" description="Helical" evidence="1">
    <location>
        <begin position="29"/>
        <end position="48"/>
    </location>
</feature>
<protein>
    <submittedName>
        <fullName evidence="3">EamA-like transporter family protein</fullName>
    </submittedName>
</protein>
<feature type="transmembrane region" description="Helical" evidence="1">
    <location>
        <begin position="6"/>
        <end position="22"/>
    </location>
</feature>
<feature type="transmembrane region" description="Helical" evidence="1">
    <location>
        <begin position="273"/>
        <end position="290"/>
    </location>
</feature>
<evidence type="ECO:0000313" key="4">
    <source>
        <dbReference type="Proteomes" id="UP000198820"/>
    </source>
</evidence>
<evidence type="ECO:0000259" key="2">
    <source>
        <dbReference type="Pfam" id="PF00892"/>
    </source>
</evidence>
<keyword evidence="1" id="KW-1133">Transmembrane helix</keyword>